<protein>
    <submittedName>
        <fullName evidence="2">Uncharacterized protein</fullName>
    </submittedName>
</protein>
<dbReference type="AlphaFoldDB" id="A0A6J5DT76"/>
<dbReference type="RefSeq" id="WP_175111269.1">
    <property type="nucleotide sequence ID" value="NZ_CADIKF010000017.1"/>
</dbReference>
<gene>
    <name evidence="2" type="ORF">LMG29739_02543</name>
</gene>
<feature type="coiled-coil region" evidence="1">
    <location>
        <begin position="23"/>
        <end position="57"/>
    </location>
</feature>
<keyword evidence="1" id="KW-0175">Coiled coil</keyword>
<organism evidence="2 3">
    <name type="scientific">Paraburkholderia solisilvae</name>
    <dbReference type="NCBI Taxonomy" id="624376"/>
    <lineage>
        <taxon>Bacteria</taxon>
        <taxon>Pseudomonadati</taxon>
        <taxon>Pseudomonadota</taxon>
        <taxon>Betaproteobacteria</taxon>
        <taxon>Burkholderiales</taxon>
        <taxon>Burkholderiaceae</taxon>
        <taxon>Paraburkholderia</taxon>
    </lineage>
</organism>
<evidence type="ECO:0000313" key="3">
    <source>
        <dbReference type="Proteomes" id="UP000494329"/>
    </source>
</evidence>
<keyword evidence="3" id="KW-1185">Reference proteome</keyword>
<sequence>MSGDAKRNAQLWRMLARVRALRVERKRRALNLARETLQRADAQVDQRRAEIRRHDAQRQSILQSCGHDRRAGQLWREALRWHDDRTPALHRALALAMRERSNAADDVSGASLQLQRETIGRDDAIQRARRFRAALLDRD</sequence>
<accession>A0A6J5DT76</accession>
<evidence type="ECO:0000256" key="1">
    <source>
        <dbReference type="SAM" id="Coils"/>
    </source>
</evidence>
<proteinExistence type="predicted"/>
<evidence type="ECO:0000313" key="2">
    <source>
        <dbReference type="EMBL" id="CAB3756817.1"/>
    </source>
</evidence>
<name>A0A6J5DT76_9BURK</name>
<reference evidence="2 3" key="1">
    <citation type="submission" date="2020-04" db="EMBL/GenBank/DDBJ databases">
        <authorList>
            <person name="De Canck E."/>
        </authorList>
    </citation>
    <scope>NUCLEOTIDE SEQUENCE [LARGE SCALE GENOMIC DNA]</scope>
    <source>
        <strain evidence="2 3">LMG 29739</strain>
    </source>
</reference>
<dbReference type="Proteomes" id="UP000494329">
    <property type="component" value="Unassembled WGS sequence"/>
</dbReference>
<dbReference type="EMBL" id="CADIKF010000017">
    <property type="protein sequence ID" value="CAB3756817.1"/>
    <property type="molecule type" value="Genomic_DNA"/>
</dbReference>